<name>A0A3P3DXZ6_9BURK</name>
<dbReference type="AlphaFoldDB" id="A0A3P3DXZ6"/>
<sequence length="116" mass="13090">MRKILPALRREPGFQTWVAERRAEGLLDWQILALILNAVFNARMSKSIQANDVAAHRAFISSEETDATLPYTLEELLAADMKMVKRVSLAAVASTWKLDFRSTTPDFDALKRLLDA</sequence>
<dbReference type="Proteomes" id="UP000271590">
    <property type="component" value="Unassembled WGS sequence"/>
</dbReference>
<accession>A0A3P3DXZ6</accession>
<comment type="caution">
    <text evidence="1">The sequence shown here is derived from an EMBL/GenBank/DDBJ whole genome shotgun (WGS) entry which is preliminary data.</text>
</comment>
<protein>
    <submittedName>
        <fullName evidence="1">Uncharacterized protein</fullName>
    </submittedName>
</protein>
<evidence type="ECO:0000313" key="1">
    <source>
        <dbReference type="EMBL" id="RRH79001.1"/>
    </source>
</evidence>
<evidence type="ECO:0000313" key="2">
    <source>
        <dbReference type="Proteomes" id="UP000271590"/>
    </source>
</evidence>
<organism evidence="1 2">
    <name type="scientific">Variovorax beijingensis</name>
    <dbReference type="NCBI Taxonomy" id="2496117"/>
    <lineage>
        <taxon>Bacteria</taxon>
        <taxon>Pseudomonadati</taxon>
        <taxon>Pseudomonadota</taxon>
        <taxon>Betaproteobacteria</taxon>
        <taxon>Burkholderiales</taxon>
        <taxon>Comamonadaceae</taxon>
        <taxon>Variovorax</taxon>
    </lineage>
</organism>
<proteinExistence type="predicted"/>
<reference evidence="1 2" key="1">
    <citation type="submission" date="2018-11" db="EMBL/GenBank/DDBJ databases">
        <title>The genome of Variovorax sp T529.</title>
        <authorList>
            <person name="Gao J."/>
        </authorList>
    </citation>
    <scope>NUCLEOTIDE SEQUENCE [LARGE SCALE GENOMIC DNA]</scope>
    <source>
        <strain evidence="1 2">T529</strain>
    </source>
</reference>
<gene>
    <name evidence="1" type="ORF">EH244_32140</name>
</gene>
<dbReference type="EMBL" id="RQXU01000076">
    <property type="protein sequence ID" value="RRH79001.1"/>
    <property type="molecule type" value="Genomic_DNA"/>
</dbReference>
<dbReference type="RefSeq" id="WP_185738462.1">
    <property type="nucleotide sequence ID" value="NZ_RQXU01000076.1"/>
</dbReference>